<comment type="similarity">
    <text evidence="1 8">Belongs to the N(4)/N(6)-methyltransferase family.</text>
</comment>
<evidence type="ECO:0000256" key="8">
    <source>
        <dbReference type="RuleBase" id="RU361257"/>
    </source>
</evidence>
<evidence type="ECO:0000256" key="1">
    <source>
        <dbReference type="ARBA" id="ARBA00006594"/>
    </source>
</evidence>
<dbReference type="Pfam" id="PF02086">
    <property type="entry name" value="MethyltransfD12"/>
    <property type="match status" value="1"/>
</dbReference>
<dbReference type="EMBL" id="FWFZ01000089">
    <property type="protein sequence ID" value="SLN78024.1"/>
    <property type="molecule type" value="Genomic_DNA"/>
</dbReference>
<feature type="binding site" evidence="7">
    <location>
        <position position="209"/>
    </location>
    <ligand>
        <name>S-adenosyl-L-methionine</name>
        <dbReference type="ChEBI" id="CHEBI:59789"/>
    </ligand>
</feature>
<name>A0A1Y5U0K5_9RHOB</name>
<proteinExistence type="inferred from homology"/>
<dbReference type="GO" id="GO:0032259">
    <property type="term" value="P:methylation"/>
    <property type="evidence" value="ECO:0007669"/>
    <property type="project" value="UniProtKB-KW"/>
</dbReference>
<evidence type="ECO:0000256" key="5">
    <source>
        <dbReference type="ARBA" id="ARBA00022691"/>
    </source>
</evidence>
<dbReference type="AlphaFoldDB" id="A0A1Y5U0K5"/>
<dbReference type="PROSITE" id="PS00092">
    <property type="entry name" value="N6_MTASE"/>
    <property type="match status" value="1"/>
</dbReference>
<dbReference type="GO" id="GO:0009307">
    <property type="term" value="P:DNA restriction-modification system"/>
    <property type="evidence" value="ECO:0007669"/>
    <property type="project" value="InterPro"/>
</dbReference>
<dbReference type="NCBIfam" id="TIGR00571">
    <property type="entry name" value="dam"/>
    <property type="match status" value="1"/>
</dbReference>
<sequence>MQYALFADESEEVEVRPDGRVRPGRAAPFKSQLLKWIGNKQKFAHEIISTFPDDYGTYHEPFIGAGGVMATLSPRSAIGSDIFGPLVEIWQELSSDPERLKTWYAARWAIYKDGDRVEQYEQIKASYNARPNGADLLFLCRSCYGGVVRFRKRDGYMSTPCGAHEPIHPESFSQRVESWHQRMKGARFERMDYAEAMARAQTGDLVYCDPPYSYSQAILYGAQDFRLDDLFKAVAACKERGVRVALSIDGTKKSGDFYCDIKIPEGLFENELLVNVGRSMLRRFQMSGQTLEAEEVRDRLLLTY</sequence>
<evidence type="ECO:0000256" key="6">
    <source>
        <dbReference type="ARBA" id="ARBA00047942"/>
    </source>
</evidence>
<feature type="binding site" evidence="7">
    <location>
        <position position="81"/>
    </location>
    <ligand>
        <name>S-adenosyl-L-methionine</name>
        <dbReference type="ChEBI" id="CHEBI:59789"/>
    </ligand>
</feature>
<keyword evidence="5 8" id="KW-0949">S-adenosyl-L-methionine</keyword>
<feature type="binding site" evidence="7">
    <location>
        <position position="36"/>
    </location>
    <ligand>
        <name>S-adenosyl-L-methionine</name>
        <dbReference type="ChEBI" id="CHEBI:59789"/>
    </ligand>
</feature>
<protein>
    <recommendedName>
        <fullName evidence="2 8">Site-specific DNA-methyltransferase (adenine-specific)</fullName>
        <ecNumber evidence="2 8">2.1.1.72</ecNumber>
    </recommendedName>
</protein>
<dbReference type="EC" id="2.1.1.72" evidence="2 8"/>
<evidence type="ECO:0000256" key="4">
    <source>
        <dbReference type="ARBA" id="ARBA00022679"/>
    </source>
</evidence>
<dbReference type="SUPFAM" id="SSF53335">
    <property type="entry name" value="S-adenosyl-L-methionine-dependent methyltransferases"/>
    <property type="match status" value="1"/>
</dbReference>
<evidence type="ECO:0000256" key="2">
    <source>
        <dbReference type="ARBA" id="ARBA00011900"/>
    </source>
</evidence>
<evidence type="ECO:0000313" key="9">
    <source>
        <dbReference type="EMBL" id="SLN78024.1"/>
    </source>
</evidence>
<accession>A0A1Y5U0K5</accession>
<gene>
    <name evidence="9" type="primary">dpnM</name>
    <name evidence="9" type="ORF">ROA7023_04670</name>
</gene>
<dbReference type="OrthoDB" id="9805629at2"/>
<dbReference type="InterPro" id="IPR012327">
    <property type="entry name" value="MeTrfase_D12"/>
</dbReference>
<dbReference type="GO" id="GO:0043565">
    <property type="term" value="F:sequence-specific DNA binding"/>
    <property type="evidence" value="ECO:0007669"/>
    <property type="project" value="TreeGrafter"/>
</dbReference>
<dbReference type="PANTHER" id="PTHR30481">
    <property type="entry name" value="DNA ADENINE METHYLASE"/>
    <property type="match status" value="1"/>
</dbReference>
<dbReference type="InterPro" id="IPR023095">
    <property type="entry name" value="Ade_MeTrfase_dom_2"/>
</dbReference>
<dbReference type="InterPro" id="IPR002052">
    <property type="entry name" value="DNA_methylase_N6_adenine_CS"/>
</dbReference>
<keyword evidence="4 8" id="KW-0808">Transferase</keyword>
<dbReference type="GO" id="GO:0009007">
    <property type="term" value="F:site-specific DNA-methyltransferase (adenine-specific) activity"/>
    <property type="evidence" value="ECO:0007669"/>
    <property type="project" value="UniProtKB-UniRule"/>
</dbReference>
<dbReference type="Gene3D" id="1.10.1020.10">
    <property type="entry name" value="Adenine-specific Methyltransferase, Domain 2"/>
    <property type="match status" value="1"/>
</dbReference>
<reference evidence="9 10" key="1">
    <citation type="submission" date="2017-03" db="EMBL/GenBank/DDBJ databases">
        <authorList>
            <person name="Afonso C.L."/>
            <person name="Miller P.J."/>
            <person name="Scott M.A."/>
            <person name="Spackman E."/>
            <person name="Goraichik I."/>
            <person name="Dimitrov K.M."/>
            <person name="Suarez D.L."/>
            <person name="Swayne D.E."/>
        </authorList>
    </citation>
    <scope>NUCLEOTIDE SEQUENCE [LARGE SCALE GENOMIC DNA]</scope>
    <source>
        <strain evidence="9 10">CECT 7023</strain>
    </source>
</reference>
<dbReference type="GO" id="GO:1904047">
    <property type="term" value="F:S-adenosyl-L-methionine binding"/>
    <property type="evidence" value="ECO:0007669"/>
    <property type="project" value="TreeGrafter"/>
</dbReference>
<dbReference type="InterPro" id="IPR012263">
    <property type="entry name" value="M_m6A_EcoRV"/>
</dbReference>
<dbReference type="PANTHER" id="PTHR30481:SF3">
    <property type="entry name" value="DNA ADENINE METHYLASE"/>
    <property type="match status" value="1"/>
</dbReference>
<feature type="binding site" evidence="7">
    <location>
        <position position="40"/>
    </location>
    <ligand>
        <name>S-adenosyl-L-methionine</name>
        <dbReference type="ChEBI" id="CHEBI:59789"/>
    </ligand>
</feature>
<dbReference type="Gene3D" id="3.40.50.150">
    <property type="entry name" value="Vaccinia Virus protein VP39"/>
    <property type="match status" value="1"/>
</dbReference>
<dbReference type="PIRSF" id="PIRSF000398">
    <property type="entry name" value="M_m6A_EcoRV"/>
    <property type="match status" value="1"/>
</dbReference>
<keyword evidence="10" id="KW-1185">Reference proteome</keyword>
<dbReference type="PRINTS" id="PR00505">
    <property type="entry name" value="D12N6MTFRASE"/>
</dbReference>
<evidence type="ECO:0000313" key="10">
    <source>
        <dbReference type="Proteomes" id="UP000193900"/>
    </source>
</evidence>
<evidence type="ECO:0000256" key="3">
    <source>
        <dbReference type="ARBA" id="ARBA00022603"/>
    </source>
</evidence>
<dbReference type="RefSeq" id="WP_085881304.1">
    <property type="nucleotide sequence ID" value="NZ_FWFZ01000089.1"/>
</dbReference>
<dbReference type="Proteomes" id="UP000193900">
    <property type="component" value="Unassembled WGS sequence"/>
</dbReference>
<dbReference type="GO" id="GO:0006298">
    <property type="term" value="P:mismatch repair"/>
    <property type="evidence" value="ECO:0007669"/>
    <property type="project" value="TreeGrafter"/>
</dbReference>
<organism evidence="9 10">
    <name type="scientific">Roseisalinus antarcticus</name>
    <dbReference type="NCBI Taxonomy" id="254357"/>
    <lineage>
        <taxon>Bacteria</taxon>
        <taxon>Pseudomonadati</taxon>
        <taxon>Pseudomonadota</taxon>
        <taxon>Alphaproteobacteria</taxon>
        <taxon>Rhodobacterales</taxon>
        <taxon>Roseobacteraceae</taxon>
        <taxon>Roseisalinus</taxon>
    </lineage>
</organism>
<keyword evidence="3 8" id="KW-0489">Methyltransferase</keyword>
<comment type="catalytic activity">
    <reaction evidence="6 8">
        <text>a 2'-deoxyadenosine in DNA + S-adenosyl-L-methionine = an N(6)-methyl-2'-deoxyadenosine in DNA + S-adenosyl-L-homocysteine + H(+)</text>
        <dbReference type="Rhea" id="RHEA:15197"/>
        <dbReference type="Rhea" id="RHEA-COMP:12418"/>
        <dbReference type="Rhea" id="RHEA-COMP:12419"/>
        <dbReference type="ChEBI" id="CHEBI:15378"/>
        <dbReference type="ChEBI" id="CHEBI:57856"/>
        <dbReference type="ChEBI" id="CHEBI:59789"/>
        <dbReference type="ChEBI" id="CHEBI:90615"/>
        <dbReference type="ChEBI" id="CHEBI:90616"/>
        <dbReference type="EC" id="2.1.1.72"/>
    </reaction>
</comment>
<evidence type="ECO:0000256" key="7">
    <source>
        <dbReference type="PIRSR" id="PIRSR000398-1"/>
    </source>
</evidence>
<dbReference type="InterPro" id="IPR029063">
    <property type="entry name" value="SAM-dependent_MTases_sf"/>
</dbReference>